<feature type="transmembrane region" description="Helical" evidence="1">
    <location>
        <begin position="120"/>
        <end position="139"/>
    </location>
</feature>
<name>A0A1Y5FAK6_9BACT</name>
<reference evidence="3" key="1">
    <citation type="journal article" date="2017" name="Proc. Natl. Acad. Sci. U.S.A.">
        <title>Simulation of Deepwater Horizon oil plume reveals substrate specialization within a complex community of hydrocarbon-degraders.</title>
        <authorList>
            <person name="Hu P."/>
            <person name="Dubinsky E.A."/>
            <person name="Probst A.J."/>
            <person name="Wang J."/>
            <person name="Sieber C.M.K."/>
            <person name="Tom L.M."/>
            <person name="Gardinali P."/>
            <person name="Banfield J.F."/>
            <person name="Atlas R.M."/>
            <person name="Andersen G.L."/>
        </authorList>
    </citation>
    <scope>NUCLEOTIDE SEQUENCE [LARGE SCALE GENOMIC DNA]</scope>
</reference>
<protein>
    <submittedName>
        <fullName evidence="2">Uncharacterized protein</fullName>
    </submittedName>
</protein>
<accession>A0A1Y5FAK6</accession>
<evidence type="ECO:0000313" key="3">
    <source>
        <dbReference type="Proteomes" id="UP000196531"/>
    </source>
</evidence>
<feature type="transmembrane region" description="Helical" evidence="1">
    <location>
        <begin position="244"/>
        <end position="263"/>
    </location>
</feature>
<feature type="transmembrane region" description="Helical" evidence="1">
    <location>
        <begin position="94"/>
        <end position="113"/>
    </location>
</feature>
<keyword evidence="1" id="KW-0812">Transmembrane</keyword>
<comment type="caution">
    <text evidence="2">The sequence shown here is derived from an EMBL/GenBank/DDBJ whole genome shotgun (WGS) entry which is preliminary data.</text>
</comment>
<dbReference type="AlphaFoldDB" id="A0A1Y5FAK6"/>
<dbReference type="Proteomes" id="UP000196531">
    <property type="component" value="Unassembled WGS sequence"/>
</dbReference>
<evidence type="ECO:0000256" key="1">
    <source>
        <dbReference type="SAM" id="Phobius"/>
    </source>
</evidence>
<gene>
    <name evidence="2" type="ORF">A9Q84_09230</name>
</gene>
<proteinExistence type="predicted"/>
<dbReference type="EMBL" id="MAAO01000006">
    <property type="protein sequence ID" value="OUR96521.1"/>
    <property type="molecule type" value="Genomic_DNA"/>
</dbReference>
<feature type="transmembrane region" description="Helical" evidence="1">
    <location>
        <begin position="159"/>
        <end position="181"/>
    </location>
</feature>
<evidence type="ECO:0000313" key="2">
    <source>
        <dbReference type="EMBL" id="OUR96521.1"/>
    </source>
</evidence>
<sequence>MEYLITLFPLILLIPLSLMKGPSAKSFDNIIQLIEGKDFESPRRPDDLYRATKLLLEMRKLYGSKVNAGLMLLKQEVFKAKWDFKHLQALMHGAYFQQLTMLILIIAMVLITNTMFETPVWSYVVLAILQVVAVVFLHLSAKALSKMYVHGGRVRFNNLLIIQCLSISGLSVSKVLSYVNWAELDETRGKKFEEWDRLFSESLYLWQQSGTGLEQKLKELTAELKYLRESHTKSYKDFLSGSKFISLLISGFVSYFVYLYSFMSKFIG</sequence>
<keyword evidence="1" id="KW-1133">Transmembrane helix</keyword>
<keyword evidence="1" id="KW-0472">Membrane</keyword>
<organism evidence="2 3">
    <name type="scientific">Halobacteriovorax marinus</name>
    <dbReference type="NCBI Taxonomy" id="97084"/>
    <lineage>
        <taxon>Bacteria</taxon>
        <taxon>Pseudomonadati</taxon>
        <taxon>Bdellovibrionota</taxon>
        <taxon>Bacteriovoracia</taxon>
        <taxon>Bacteriovoracales</taxon>
        <taxon>Halobacteriovoraceae</taxon>
        <taxon>Halobacteriovorax</taxon>
    </lineage>
</organism>